<dbReference type="Proteomes" id="UP000800041">
    <property type="component" value="Unassembled WGS sequence"/>
</dbReference>
<feature type="compositionally biased region" description="Polar residues" evidence="1">
    <location>
        <begin position="46"/>
        <end position="67"/>
    </location>
</feature>
<name>A0A6G1GNP9_9PEZI</name>
<sequence length="334" mass="36724">MCTMSKRSCKYAPQVRQDSPSASSTSLEPSINSVDPHKQEDPALRTAQSSGGAASSRKCNNSATPSRGNDHDPALDDAINFNQMELFAHLILSREEMFNLAFETPDEGDGISLAVNASLESPFLLYQLLAFSACHLAFLRPERSAEFSRQAVALQSLQTRAVSLFNAAWTKVDGSNCVAVLLFSTALGHHLLADTLAKRTPTGLEAFIAHYVQCVELHRGIYTVAMSAWPLLMESHLEPVLSLSSSFTSRLPKGRHCQPIKTLLDSAEELAETDKQACMQSVHYLQIGFDAVFAKEEGEHGIRHQMIFLWSMLAPPELTRLLASRRPEVLVLLA</sequence>
<accession>A0A6G1GNP9</accession>
<protein>
    <submittedName>
        <fullName evidence="2">Uncharacterized protein</fullName>
    </submittedName>
</protein>
<evidence type="ECO:0000256" key="1">
    <source>
        <dbReference type="SAM" id="MobiDB-lite"/>
    </source>
</evidence>
<dbReference type="PANTHER" id="PTHR47784">
    <property type="entry name" value="STEROL UPTAKE CONTROL PROTEIN 2"/>
    <property type="match status" value="1"/>
</dbReference>
<keyword evidence="3" id="KW-1185">Reference proteome</keyword>
<feature type="region of interest" description="Disordered" evidence="1">
    <location>
        <begin position="1"/>
        <end position="75"/>
    </location>
</feature>
<dbReference type="AlphaFoldDB" id="A0A6G1GNP9"/>
<evidence type="ECO:0000313" key="2">
    <source>
        <dbReference type="EMBL" id="KAF1982596.1"/>
    </source>
</evidence>
<gene>
    <name evidence="2" type="ORF">K402DRAFT_397322</name>
</gene>
<dbReference type="InterPro" id="IPR053157">
    <property type="entry name" value="Sterol_Uptake_Regulator"/>
</dbReference>
<dbReference type="OrthoDB" id="4937900at2759"/>
<dbReference type="PANTHER" id="PTHR47784:SF4">
    <property type="entry name" value="ZN(II)2CYS6 TRANSCRIPTION FACTOR (EUROFUNG)"/>
    <property type="match status" value="1"/>
</dbReference>
<dbReference type="EMBL" id="ML977182">
    <property type="protein sequence ID" value="KAF1982596.1"/>
    <property type="molecule type" value="Genomic_DNA"/>
</dbReference>
<feature type="compositionally biased region" description="Low complexity" evidence="1">
    <location>
        <begin position="19"/>
        <end position="30"/>
    </location>
</feature>
<proteinExistence type="predicted"/>
<organism evidence="2 3">
    <name type="scientific">Aulographum hederae CBS 113979</name>
    <dbReference type="NCBI Taxonomy" id="1176131"/>
    <lineage>
        <taxon>Eukaryota</taxon>
        <taxon>Fungi</taxon>
        <taxon>Dikarya</taxon>
        <taxon>Ascomycota</taxon>
        <taxon>Pezizomycotina</taxon>
        <taxon>Dothideomycetes</taxon>
        <taxon>Pleosporomycetidae</taxon>
        <taxon>Aulographales</taxon>
        <taxon>Aulographaceae</taxon>
    </lineage>
</organism>
<evidence type="ECO:0000313" key="3">
    <source>
        <dbReference type="Proteomes" id="UP000800041"/>
    </source>
</evidence>
<reference evidence="2" key="1">
    <citation type="journal article" date="2020" name="Stud. Mycol.">
        <title>101 Dothideomycetes genomes: a test case for predicting lifestyles and emergence of pathogens.</title>
        <authorList>
            <person name="Haridas S."/>
            <person name="Albert R."/>
            <person name="Binder M."/>
            <person name="Bloem J."/>
            <person name="Labutti K."/>
            <person name="Salamov A."/>
            <person name="Andreopoulos B."/>
            <person name="Baker S."/>
            <person name="Barry K."/>
            <person name="Bills G."/>
            <person name="Bluhm B."/>
            <person name="Cannon C."/>
            <person name="Castanera R."/>
            <person name="Culley D."/>
            <person name="Daum C."/>
            <person name="Ezra D."/>
            <person name="Gonzalez J."/>
            <person name="Henrissat B."/>
            <person name="Kuo A."/>
            <person name="Liang C."/>
            <person name="Lipzen A."/>
            <person name="Lutzoni F."/>
            <person name="Magnuson J."/>
            <person name="Mondo S."/>
            <person name="Nolan M."/>
            <person name="Ohm R."/>
            <person name="Pangilinan J."/>
            <person name="Park H.-J."/>
            <person name="Ramirez L."/>
            <person name="Alfaro M."/>
            <person name="Sun H."/>
            <person name="Tritt A."/>
            <person name="Yoshinaga Y."/>
            <person name="Zwiers L.-H."/>
            <person name="Turgeon B."/>
            <person name="Goodwin S."/>
            <person name="Spatafora J."/>
            <person name="Crous P."/>
            <person name="Grigoriev I."/>
        </authorList>
    </citation>
    <scope>NUCLEOTIDE SEQUENCE</scope>
    <source>
        <strain evidence="2">CBS 113979</strain>
    </source>
</reference>
<dbReference type="GO" id="GO:0001228">
    <property type="term" value="F:DNA-binding transcription activator activity, RNA polymerase II-specific"/>
    <property type="evidence" value="ECO:0007669"/>
    <property type="project" value="TreeGrafter"/>
</dbReference>